<evidence type="ECO:0000313" key="5">
    <source>
        <dbReference type="EMBL" id="KQL52791.1"/>
    </source>
</evidence>
<dbReference type="OrthoDB" id="9771835at2"/>
<feature type="domain" description="Transketolase-like pyrimidine-binding" evidence="4">
    <location>
        <begin position="4"/>
        <end position="179"/>
    </location>
</feature>
<dbReference type="GO" id="GO:0016491">
    <property type="term" value="F:oxidoreductase activity"/>
    <property type="evidence" value="ECO:0007669"/>
    <property type="project" value="UniProtKB-KW"/>
</dbReference>
<reference evidence="5 6" key="1">
    <citation type="submission" date="2015-09" db="EMBL/GenBank/DDBJ databases">
        <title>Genome sequencing project for genomic taxonomy and phylogenomics of Bacillus-like bacteria.</title>
        <authorList>
            <person name="Liu B."/>
            <person name="Wang J."/>
            <person name="Zhu Y."/>
            <person name="Liu G."/>
            <person name="Chen Q."/>
            <person name="Chen Z."/>
            <person name="Lan J."/>
            <person name="Che J."/>
            <person name="Ge C."/>
            <person name="Shi H."/>
            <person name="Pan Z."/>
            <person name="Liu X."/>
        </authorList>
    </citation>
    <scope>NUCLEOTIDE SEQUENCE [LARGE SCALE GENOMIC DNA]</scope>
    <source>
        <strain evidence="5 6">LMG 18435</strain>
    </source>
</reference>
<protein>
    <submittedName>
        <fullName evidence="5">Pyruvate dehydrogenase</fullName>
    </submittedName>
</protein>
<dbReference type="InterPro" id="IPR009014">
    <property type="entry name" value="Transketo_C/PFOR_II"/>
</dbReference>
<dbReference type="PATRIC" id="fig|157838.3.peg.925"/>
<dbReference type="InterPro" id="IPR029061">
    <property type="entry name" value="THDP-binding"/>
</dbReference>
<sequence length="325" mass="35222">MRNITFSQATLEAMQEEMRRDERIFIMGEDIASQGGIFGQFKGLPKEFGLDRVRDTPISETALVGAGIGAALAGAVPVVDMHFADFIGVTMDEVLNQMAKIRYMFGGQATMPLVLRAPDGVTQSAAAQHSQSLEAWFLHIPGLKVVIPSNPADAKGLLKAAIRDQNPVIFFEHKNLFSQKGSVPDDDYVTPIGKAAVVREGKDITIVSYSAMLGKCLEAAEQLQDQDGISAEVIDLRTIVPMDMETIYESVKKTHRLVIAHEAVKSGGVGGEIAAQVSENILEYLDAPIIRVGAAFTPIPFSPPLEKHVIPQVESVVEAVLKAKW</sequence>
<dbReference type="Pfam" id="PF02780">
    <property type="entry name" value="Transketolase_C"/>
    <property type="match status" value="1"/>
</dbReference>
<dbReference type="PANTHER" id="PTHR43257">
    <property type="entry name" value="PYRUVATE DEHYDROGENASE E1 COMPONENT BETA SUBUNIT"/>
    <property type="match status" value="1"/>
</dbReference>
<dbReference type="FunFam" id="3.40.50.920:FF:000001">
    <property type="entry name" value="Pyruvate dehydrogenase E1 beta subunit"/>
    <property type="match status" value="1"/>
</dbReference>
<comment type="cofactor">
    <cofactor evidence="1">
        <name>thiamine diphosphate</name>
        <dbReference type="ChEBI" id="CHEBI:58937"/>
    </cofactor>
</comment>
<gene>
    <name evidence="5" type="ORF">AN964_04160</name>
</gene>
<dbReference type="FunFam" id="3.40.50.970:FF:000001">
    <property type="entry name" value="Pyruvate dehydrogenase E1 beta subunit"/>
    <property type="match status" value="1"/>
</dbReference>
<dbReference type="SUPFAM" id="SSF52922">
    <property type="entry name" value="TK C-terminal domain-like"/>
    <property type="match status" value="1"/>
</dbReference>
<dbReference type="Gene3D" id="3.40.50.920">
    <property type="match status" value="1"/>
</dbReference>
<evidence type="ECO:0000256" key="1">
    <source>
        <dbReference type="ARBA" id="ARBA00001964"/>
    </source>
</evidence>
<keyword evidence="6" id="KW-1185">Reference proteome</keyword>
<dbReference type="InterPro" id="IPR033248">
    <property type="entry name" value="Transketolase_C"/>
</dbReference>
<dbReference type="Pfam" id="PF02779">
    <property type="entry name" value="Transket_pyr"/>
    <property type="match status" value="1"/>
</dbReference>
<name>A0A0Q3WV79_9BACI</name>
<dbReference type="RefSeq" id="WP_055738498.1">
    <property type="nucleotide sequence ID" value="NZ_JAAIWL010000015.1"/>
</dbReference>
<dbReference type="InterPro" id="IPR005475">
    <property type="entry name" value="Transketolase-like_Pyr-bd"/>
</dbReference>
<keyword evidence="3" id="KW-0786">Thiamine pyrophosphate</keyword>
<dbReference type="STRING" id="157838.AN964_04160"/>
<dbReference type="Proteomes" id="UP000051888">
    <property type="component" value="Unassembled WGS sequence"/>
</dbReference>
<dbReference type="EMBL" id="LJJC01000004">
    <property type="protein sequence ID" value="KQL52791.1"/>
    <property type="molecule type" value="Genomic_DNA"/>
</dbReference>
<organism evidence="5 6">
    <name type="scientific">Heyndrickxia shackletonii</name>
    <dbReference type="NCBI Taxonomy" id="157838"/>
    <lineage>
        <taxon>Bacteria</taxon>
        <taxon>Bacillati</taxon>
        <taxon>Bacillota</taxon>
        <taxon>Bacilli</taxon>
        <taxon>Bacillales</taxon>
        <taxon>Bacillaceae</taxon>
        <taxon>Heyndrickxia</taxon>
    </lineage>
</organism>
<dbReference type="Gene3D" id="3.40.50.970">
    <property type="match status" value="1"/>
</dbReference>
<evidence type="ECO:0000313" key="6">
    <source>
        <dbReference type="Proteomes" id="UP000051888"/>
    </source>
</evidence>
<evidence type="ECO:0000256" key="3">
    <source>
        <dbReference type="ARBA" id="ARBA00023052"/>
    </source>
</evidence>
<dbReference type="CDD" id="cd07036">
    <property type="entry name" value="TPP_PYR_E1-PDHc-beta_like"/>
    <property type="match status" value="1"/>
</dbReference>
<evidence type="ECO:0000256" key="2">
    <source>
        <dbReference type="ARBA" id="ARBA00023002"/>
    </source>
</evidence>
<keyword evidence="5" id="KW-0670">Pyruvate</keyword>
<keyword evidence="2" id="KW-0560">Oxidoreductase</keyword>
<comment type="caution">
    <text evidence="5">The sequence shown here is derived from an EMBL/GenBank/DDBJ whole genome shotgun (WGS) entry which is preliminary data.</text>
</comment>
<dbReference type="SMART" id="SM00861">
    <property type="entry name" value="Transket_pyr"/>
    <property type="match status" value="1"/>
</dbReference>
<dbReference type="NCBIfam" id="NF006667">
    <property type="entry name" value="PRK09212.1"/>
    <property type="match status" value="1"/>
</dbReference>
<proteinExistence type="predicted"/>
<dbReference type="SUPFAM" id="SSF52518">
    <property type="entry name" value="Thiamin diphosphate-binding fold (THDP-binding)"/>
    <property type="match status" value="1"/>
</dbReference>
<evidence type="ECO:0000259" key="4">
    <source>
        <dbReference type="SMART" id="SM00861"/>
    </source>
</evidence>
<dbReference type="AlphaFoldDB" id="A0A0Q3WV79"/>
<accession>A0A0Q3WV79</accession>
<dbReference type="PANTHER" id="PTHR43257:SF2">
    <property type="entry name" value="PYRUVATE DEHYDROGENASE E1 COMPONENT SUBUNIT BETA"/>
    <property type="match status" value="1"/>
</dbReference>